<feature type="compositionally biased region" description="Polar residues" evidence="1">
    <location>
        <begin position="529"/>
        <end position="539"/>
    </location>
</feature>
<feature type="compositionally biased region" description="Pro residues" evidence="1">
    <location>
        <begin position="453"/>
        <end position="466"/>
    </location>
</feature>
<feature type="transmembrane region" description="Helical" evidence="2">
    <location>
        <begin position="168"/>
        <end position="190"/>
    </location>
</feature>
<reference evidence="4 5" key="1">
    <citation type="submission" date="2017-10" db="EMBL/GenBank/DDBJ databases">
        <title>Comparative genomics in systemic dimorphic fungi from Ajellomycetaceae.</title>
        <authorList>
            <person name="Munoz J.F."/>
            <person name="Mcewen J.G."/>
            <person name="Clay O.K."/>
            <person name="Cuomo C.A."/>
        </authorList>
    </citation>
    <scope>NUCLEOTIDE SEQUENCE [LARGE SCALE GENOMIC DNA]</scope>
    <source>
        <strain evidence="4 5">UAMH7299</strain>
    </source>
</reference>
<feature type="chain" id="PRO_5013287557" description="Extracellular membrane protein CFEM domain-containing protein" evidence="3">
    <location>
        <begin position="19"/>
        <end position="539"/>
    </location>
</feature>
<feature type="compositionally biased region" description="Basic and acidic residues" evidence="1">
    <location>
        <begin position="142"/>
        <end position="158"/>
    </location>
</feature>
<proteinExistence type="predicted"/>
<evidence type="ECO:0008006" key="6">
    <source>
        <dbReference type="Google" id="ProtNLM"/>
    </source>
</evidence>
<feature type="compositionally biased region" description="Basic and acidic residues" evidence="1">
    <location>
        <begin position="215"/>
        <end position="235"/>
    </location>
</feature>
<keyword evidence="2" id="KW-1133">Transmembrane helix</keyword>
<evidence type="ECO:0000256" key="1">
    <source>
        <dbReference type="SAM" id="MobiDB-lite"/>
    </source>
</evidence>
<evidence type="ECO:0000313" key="4">
    <source>
        <dbReference type="EMBL" id="PGH23260.1"/>
    </source>
</evidence>
<name>A0A2B7YQ02_POLH7</name>
<keyword evidence="3" id="KW-0732">Signal</keyword>
<keyword evidence="5" id="KW-1185">Reference proteome</keyword>
<evidence type="ECO:0000313" key="5">
    <source>
        <dbReference type="Proteomes" id="UP000224634"/>
    </source>
</evidence>
<feature type="region of interest" description="Disordered" evidence="1">
    <location>
        <begin position="198"/>
        <end position="469"/>
    </location>
</feature>
<feature type="compositionally biased region" description="Polar residues" evidence="1">
    <location>
        <begin position="315"/>
        <end position="326"/>
    </location>
</feature>
<feature type="compositionally biased region" description="Low complexity" evidence="1">
    <location>
        <begin position="351"/>
        <end position="377"/>
    </location>
</feature>
<protein>
    <recommendedName>
        <fullName evidence="6">Extracellular membrane protein CFEM domain-containing protein</fullName>
    </recommendedName>
</protein>
<gene>
    <name evidence="4" type="ORF">AJ80_02676</name>
</gene>
<comment type="caution">
    <text evidence="4">The sequence shown here is derived from an EMBL/GenBank/DDBJ whole genome shotgun (WGS) entry which is preliminary data.</text>
</comment>
<dbReference type="Proteomes" id="UP000224634">
    <property type="component" value="Unassembled WGS sequence"/>
</dbReference>
<evidence type="ECO:0000256" key="3">
    <source>
        <dbReference type="SAM" id="SignalP"/>
    </source>
</evidence>
<feature type="region of interest" description="Disordered" evidence="1">
    <location>
        <begin position="518"/>
        <end position="539"/>
    </location>
</feature>
<sequence>MRRLLALIIIATAGLANAQDEFPDCSSYYFEDNWCEWPNCCDDEGYLTTMGSDLSSYCSDSHTQDTWTALKSFCEDFYDYVMPVDYDEISESTTSTTTTESSTLVPTTSSSIESDVESTTTSSTVETTTAFSTTTSSAETPQRTDEEQSGFDRVELEPDRGMTTNAKIAVGVAVPVGSFLVGLIVFLWYYKRRKGHAPLQQDEGPEMSSAMPDDSTARRSMAEGDSNRTGGHGDSDPPSETGPLIPQPDYESPSLGSTMTESNGAAVFYSKTSQSDAPEKRRPTHTPRYYTSLTGVAETEERAAALGDVQRTDQPENPTRVKSTLSVGIPRRRPVPNHERSIYSNSEPINSAIASSELSLPPLSPTQPQAQDPADPGDQPPFPHNTLRNSDATFSGPSPMSIPGIPPPRPPKRPMPDAPISPISSHRNSLLLEPGLRQDTPPSNRVSMIVPHPSSPPIPNSNPTPDPELQDMLSALSTIEQRREARARQLRQFQEDETAFRVEETALLERIRRRVSVVPAGKGPGGNGTLSSSSLHELE</sequence>
<keyword evidence="2" id="KW-0472">Membrane</keyword>
<feature type="compositionally biased region" description="Low complexity" evidence="1">
    <location>
        <begin position="92"/>
        <end position="140"/>
    </location>
</feature>
<dbReference type="EMBL" id="PDNA01000026">
    <property type="protein sequence ID" value="PGH23260.1"/>
    <property type="molecule type" value="Genomic_DNA"/>
</dbReference>
<accession>A0A2B7YQ02</accession>
<keyword evidence="2" id="KW-0812">Transmembrane</keyword>
<feature type="compositionally biased region" description="Polar residues" evidence="1">
    <location>
        <begin position="386"/>
        <end position="395"/>
    </location>
</feature>
<feature type="signal peptide" evidence="3">
    <location>
        <begin position="1"/>
        <end position="18"/>
    </location>
</feature>
<evidence type="ECO:0000256" key="2">
    <source>
        <dbReference type="SAM" id="Phobius"/>
    </source>
</evidence>
<feature type="region of interest" description="Disordered" evidence="1">
    <location>
        <begin position="92"/>
        <end position="158"/>
    </location>
</feature>
<organism evidence="4 5">
    <name type="scientific">Polytolypa hystricis (strain UAMH7299)</name>
    <dbReference type="NCBI Taxonomy" id="1447883"/>
    <lineage>
        <taxon>Eukaryota</taxon>
        <taxon>Fungi</taxon>
        <taxon>Dikarya</taxon>
        <taxon>Ascomycota</taxon>
        <taxon>Pezizomycotina</taxon>
        <taxon>Eurotiomycetes</taxon>
        <taxon>Eurotiomycetidae</taxon>
        <taxon>Onygenales</taxon>
        <taxon>Onygenales incertae sedis</taxon>
        <taxon>Polytolypa</taxon>
    </lineage>
</organism>
<dbReference type="AlphaFoldDB" id="A0A2B7YQ02"/>
<feature type="compositionally biased region" description="Polar residues" evidence="1">
    <location>
        <begin position="254"/>
        <end position="263"/>
    </location>
</feature>